<dbReference type="Proteomes" id="UP000321328">
    <property type="component" value="Unassembled WGS sequence"/>
</dbReference>
<keyword evidence="7" id="KW-0131">Cell cycle</keyword>
<feature type="transmembrane region" description="Helical" evidence="9">
    <location>
        <begin position="61"/>
        <end position="82"/>
    </location>
</feature>
<name>A0A511D7L0_9PSEU</name>
<keyword evidence="3" id="KW-0132">Cell division</keyword>
<dbReference type="GO" id="GO:0005886">
    <property type="term" value="C:plasma membrane"/>
    <property type="evidence" value="ECO:0007669"/>
    <property type="project" value="TreeGrafter"/>
</dbReference>
<feature type="domain" description="POTRA" evidence="10">
    <location>
        <begin position="88"/>
        <end position="156"/>
    </location>
</feature>
<keyword evidence="6 9" id="KW-0472">Membrane</keyword>
<reference evidence="11 12" key="1">
    <citation type="submission" date="2019-07" db="EMBL/GenBank/DDBJ databases">
        <title>Whole genome shotgun sequence of Pseudonocardia asaccharolytica NBRC 16224.</title>
        <authorList>
            <person name="Hosoyama A."/>
            <person name="Uohara A."/>
            <person name="Ohji S."/>
            <person name="Ichikawa N."/>
        </authorList>
    </citation>
    <scope>NUCLEOTIDE SEQUENCE [LARGE SCALE GENOMIC DNA]</scope>
    <source>
        <strain evidence="11 12">NBRC 16224</strain>
    </source>
</reference>
<keyword evidence="12" id="KW-1185">Reference proteome</keyword>
<proteinExistence type="predicted"/>
<dbReference type="PANTHER" id="PTHR37820:SF1">
    <property type="entry name" value="CELL DIVISION PROTEIN FTSQ"/>
    <property type="match status" value="1"/>
</dbReference>
<protein>
    <recommendedName>
        <fullName evidence="10">POTRA domain-containing protein</fullName>
    </recommendedName>
</protein>
<evidence type="ECO:0000256" key="5">
    <source>
        <dbReference type="ARBA" id="ARBA00022989"/>
    </source>
</evidence>
<dbReference type="PANTHER" id="PTHR37820">
    <property type="entry name" value="CELL DIVISION PROTEIN DIVIB"/>
    <property type="match status" value="1"/>
</dbReference>
<comment type="subcellular location">
    <subcellularLocation>
        <location evidence="1">Membrane</location>
    </subcellularLocation>
</comment>
<dbReference type="InterPro" id="IPR013685">
    <property type="entry name" value="POTRA_FtsQ_type"/>
</dbReference>
<accession>A0A511D7L0</accession>
<dbReference type="InterPro" id="IPR050487">
    <property type="entry name" value="FtsQ_DivIB"/>
</dbReference>
<dbReference type="Pfam" id="PF03799">
    <property type="entry name" value="FtsQ_DivIB_C"/>
    <property type="match status" value="1"/>
</dbReference>
<evidence type="ECO:0000313" key="11">
    <source>
        <dbReference type="EMBL" id="GEL20791.1"/>
    </source>
</evidence>
<evidence type="ECO:0000256" key="6">
    <source>
        <dbReference type="ARBA" id="ARBA00023136"/>
    </source>
</evidence>
<dbReference type="AlphaFoldDB" id="A0A511D7L0"/>
<keyword evidence="5 9" id="KW-1133">Transmembrane helix</keyword>
<evidence type="ECO:0000256" key="2">
    <source>
        <dbReference type="ARBA" id="ARBA00022475"/>
    </source>
</evidence>
<evidence type="ECO:0000256" key="9">
    <source>
        <dbReference type="SAM" id="Phobius"/>
    </source>
</evidence>
<evidence type="ECO:0000256" key="1">
    <source>
        <dbReference type="ARBA" id="ARBA00004370"/>
    </source>
</evidence>
<dbReference type="GO" id="GO:0051301">
    <property type="term" value="P:cell division"/>
    <property type="evidence" value="ECO:0007669"/>
    <property type="project" value="UniProtKB-KW"/>
</dbReference>
<feature type="compositionally biased region" description="Low complexity" evidence="8">
    <location>
        <begin position="1"/>
        <end position="21"/>
    </location>
</feature>
<keyword evidence="4 9" id="KW-0812">Transmembrane</keyword>
<keyword evidence="2" id="KW-1003">Cell membrane</keyword>
<evidence type="ECO:0000256" key="3">
    <source>
        <dbReference type="ARBA" id="ARBA00022618"/>
    </source>
</evidence>
<gene>
    <name evidence="11" type="ORF">PA7_46280</name>
</gene>
<dbReference type="InterPro" id="IPR034746">
    <property type="entry name" value="POTRA"/>
</dbReference>
<dbReference type="EMBL" id="BJVI01000092">
    <property type="protein sequence ID" value="GEL20791.1"/>
    <property type="molecule type" value="Genomic_DNA"/>
</dbReference>
<dbReference type="PROSITE" id="PS51779">
    <property type="entry name" value="POTRA"/>
    <property type="match status" value="1"/>
</dbReference>
<dbReference type="STRING" id="1123024.GCA_000423625_01382"/>
<sequence length="286" mass="30092">MTGPAPERSAAARTAAPRAGTGRPGRLRRARPASGPHRGRRRGPRRLRPTPAPHHLRRRRVALLVVVLVALAGLAVGVRALLYDSGLVDVDRVEVTGAFTVDPAAVLAAAAVERGAPLIAVDTRAVAGRVALLQGVARVEVTRDWPHTVTIGVTERVAVALAETPEGRLLVDDTGVPFRPAPEVPPALPRLVFGAVGPDDPATRAALEVLMALPESVRVQTQTIDVAAPAAASVAPTVILGLTEDRLVRWGSPERSVRKAAVLVPLLTQEGTVYDVASPELPTVRR</sequence>
<organism evidence="11 12">
    <name type="scientific">Pseudonocardia asaccharolytica DSM 44247 = NBRC 16224</name>
    <dbReference type="NCBI Taxonomy" id="1123024"/>
    <lineage>
        <taxon>Bacteria</taxon>
        <taxon>Bacillati</taxon>
        <taxon>Actinomycetota</taxon>
        <taxon>Actinomycetes</taxon>
        <taxon>Pseudonocardiales</taxon>
        <taxon>Pseudonocardiaceae</taxon>
        <taxon>Pseudonocardia</taxon>
    </lineage>
</organism>
<feature type="compositionally biased region" description="Basic residues" evidence="8">
    <location>
        <begin position="25"/>
        <end position="54"/>
    </location>
</feature>
<evidence type="ECO:0000256" key="4">
    <source>
        <dbReference type="ARBA" id="ARBA00022692"/>
    </source>
</evidence>
<evidence type="ECO:0000256" key="7">
    <source>
        <dbReference type="ARBA" id="ARBA00023306"/>
    </source>
</evidence>
<evidence type="ECO:0000256" key="8">
    <source>
        <dbReference type="SAM" id="MobiDB-lite"/>
    </source>
</evidence>
<dbReference type="Pfam" id="PF08478">
    <property type="entry name" value="POTRA_1"/>
    <property type="match status" value="1"/>
</dbReference>
<feature type="region of interest" description="Disordered" evidence="8">
    <location>
        <begin position="1"/>
        <end position="54"/>
    </location>
</feature>
<comment type="caution">
    <text evidence="11">The sequence shown here is derived from an EMBL/GenBank/DDBJ whole genome shotgun (WGS) entry which is preliminary data.</text>
</comment>
<dbReference type="InterPro" id="IPR005548">
    <property type="entry name" value="Cell_div_FtsQ/DivIB_C"/>
</dbReference>
<evidence type="ECO:0000259" key="10">
    <source>
        <dbReference type="PROSITE" id="PS51779"/>
    </source>
</evidence>
<evidence type="ECO:0000313" key="12">
    <source>
        <dbReference type="Proteomes" id="UP000321328"/>
    </source>
</evidence>
<dbReference type="Gene3D" id="3.10.20.310">
    <property type="entry name" value="membrane protein fhac"/>
    <property type="match status" value="1"/>
</dbReference>